<proteinExistence type="predicted"/>
<name>A0A060RVG1_PLARE</name>
<reference evidence="2" key="2">
    <citation type="submission" date="2014-05" db="EMBL/GenBank/DDBJ databases">
        <title>The genome sequences of chimpanzee malaria parasites reveal the path to human adaptation.</title>
        <authorList>
            <person name="Otto T.D."/>
            <person name="Rayner J.C."/>
            <person name="Boehme U."/>
            <person name="Pain A."/>
            <person name="Spottiswoode N."/>
            <person name="Sanders M."/>
            <person name="Quail M."/>
            <person name="Ollomo B."/>
            <person name="Renaud F."/>
            <person name="Thomas A.W."/>
            <person name="Prugnolle F."/>
            <person name="Conway D.J."/>
            <person name="Newbold C."/>
            <person name="Berriman M."/>
        </authorList>
    </citation>
    <scope>NUCLEOTIDE SEQUENCE [LARGE SCALE GENOMIC DNA]</scope>
    <source>
        <strain evidence="2">CDC</strain>
    </source>
</reference>
<organism evidence="2 3">
    <name type="scientific">Plasmodium reichenowi</name>
    <dbReference type="NCBI Taxonomy" id="5854"/>
    <lineage>
        <taxon>Eukaryota</taxon>
        <taxon>Sar</taxon>
        <taxon>Alveolata</taxon>
        <taxon>Apicomplexa</taxon>
        <taxon>Aconoidasida</taxon>
        <taxon>Haemosporida</taxon>
        <taxon>Plasmodiidae</taxon>
        <taxon>Plasmodium</taxon>
        <taxon>Plasmodium (Laverania)</taxon>
    </lineage>
</organism>
<evidence type="ECO:0008006" key="4">
    <source>
        <dbReference type="Google" id="ProtNLM"/>
    </source>
</evidence>
<dbReference type="VEuPathDB" id="PlasmoDB:PRG01_1210900"/>
<dbReference type="PhylomeDB" id="A0A060RVG1"/>
<keyword evidence="3" id="KW-1185">Reference proteome</keyword>
<feature type="signal peptide" evidence="1">
    <location>
        <begin position="1"/>
        <end position="21"/>
    </location>
</feature>
<evidence type="ECO:0000313" key="3">
    <source>
        <dbReference type="Proteomes" id="UP000027581"/>
    </source>
</evidence>
<dbReference type="AlphaFoldDB" id="A0A060RVG1"/>
<evidence type="ECO:0000256" key="1">
    <source>
        <dbReference type="SAM" id="SignalP"/>
    </source>
</evidence>
<dbReference type="Proteomes" id="UP000027581">
    <property type="component" value="Unassembled WGS sequence"/>
</dbReference>
<dbReference type="VEuPathDB" id="PlasmoDB:PRCDC_1206600"/>
<reference evidence="2" key="1">
    <citation type="submission" date="2014-01" db="EMBL/GenBank/DDBJ databases">
        <authorList>
            <person name="Aslett M."/>
        </authorList>
    </citation>
    <scope>NUCLEOTIDE SEQUENCE</scope>
    <source>
        <strain evidence="2">CDC</strain>
    </source>
</reference>
<gene>
    <name evidence="2" type="ORF">PRCDC_1206600</name>
</gene>
<feature type="chain" id="PRO_5001586528" description="LIMP protein" evidence="1">
    <location>
        <begin position="22"/>
        <end position="109"/>
    </location>
</feature>
<evidence type="ECO:0000313" key="2">
    <source>
        <dbReference type="EMBL" id="CDO65354.1"/>
    </source>
</evidence>
<dbReference type="EMBL" id="HG810773">
    <property type="protein sequence ID" value="CDO65354.1"/>
    <property type="molecule type" value="Genomic_DNA"/>
</dbReference>
<protein>
    <recommendedName>
        <fullName evidence="4">LIMP protein</fullName>
    </recommendedName>
</protein>
<accession>A0A060RVG1</accession>
<sequence>MWEKILFFIVLIFPFFHSCEALKKGNGDFIKKNGVFFQIDRDMNEPPYSVINVFYTESLLDDNLLNQIEKERKMGKYKIQNYFRKSLDNNKYFMEYSRKQKEQLEFLLE</sequence>
<keyword evidence="1" id="KW-0732">Signal</keyword>